<accession>A0A9D2AEJ7</accession>
<evidence type="ECO:0000256" key="2">
    <source>
        <dbReference type="ARBA" id="ARBA00022679"/>
    </source>
</evidence>
<evidence type="ECO:0000313" key="6">
    <source>
        <dbReference type="Proteomes" id="UP000824193"/>
    </source>
</evidence>
<gene>
    <name evidence="5" type="ORF">H9865_07755</name>
</gene>
<evidence type="ECO:0000256" key="1">
    <source>
        <dbReference type="ARBA" id="ARBA00010688"/>
    </source>
</evidence>
<protein>
    <submittedName>
        <fullName evidence="5">Sugar kinase</fullName>
    </submittedName>
</protein>
<dbReference type="Proteomes" id="UP000824193">
    <property type="component" value="Unassembled WGS sequence"/>
</dbReference>
<dbReference type="CDD" id="cd01166">
    <property type="entry name" value="KdgK"/>
    <property type="match status" value="1"/>
</dbReference>
<evidence type="ECO:0000259" key="4">
    <source>
        <dbReference type="Pfam" id="PF00294"/>
    </source>
</evidence>
<dbReference type="InterPro" id="IPR052700">
    <property type="entry name" value="Carb_kinase_PfkB-like"/>
</dbReference>
<organism evidence="5 6">
    <name type="scientific">Candidatus Allofournierella pullicola</name>
    <dbReference type="NCBI Taxonomy" id="2838596"/>
    <lineage>
        <taxon>Bacteria</taxon>
        <taxon>Bacillati</taxon>
        <taxon>Bacillota</taxon>
        <taxon>Clostridia</taxon>
        <taxon>Eubacteriales</taxon>
        <taxon>Oscillospiraceae</taxon>
        <taxon>Allofournierella</taxon>
    </lineage>
</organism>
<dbReference type="EMBL" id="DXFW01000022">
    <property type="protein sequence ID" value="HIX05980.1"/>
    <property type="molecule type" value="Genomic_DNA"/>
</dbReference>
<dbReference type="InterPro" id="IPR011611">
    <property type="entry name" value="PfkB_dom"/>
</dbReference>
<keyword evidence="2" id="KW-0808">Transferase</keyword>
<comment type="caution">
    <text evidence="5">The sequence shown here is derived from an EMBL/GenBank/DDBJ whole genome shotgun (WGS) entry which is preliminary data.</text>
</comment>
<evidence type="ECO:0000256" key="3">
    <source>
        <dbReference type="ARBA" id="ARBA00022777"/>
    </source>
</evidence>
<reference evidence="5" key="2">
    <citation type="submission" date="2021-04" db="EMBL/GenBank/DDBJ databases">
        <authorList>
            <person name="Gilroy R."/>
        </authorList>
    </citation>
    <scope>NUCLEOTIDE SEQUENCE</scope>
    <source>
        <strain evidence="5">2239</strain>
    </source>
</reference>
<reference evidence="5" key="1">
    <citation type="journal article" date="2021" name="PeerJ">
        <title>Extensive microbial diversity within the chicken gut microbiome revealed by metagenomics and culture.</title>
        <authorList>
            <person name="Gilroy R."/>
            <person name="Ravi A."/>
            <person name="Getino M."/>
            <person name="Pursley I."/>
            <person name="Horton D.L."/>
            <person name="Alikhan N.F."/>
            <person name="Baker D."/>
            <person name="Gharbi K."/>
            <person name="Hall N."/>
            <person name="Watson M."/>
            <person name="Adriaenssens E.M."/>
            <person name="Foster-Nyarko E."/>
            <person name="Jarju S."/>
            <person name="Secka A."/>
            <person name="Antonio M."/>
            <person name="Oren A."/>
            <person name="Chaudhuri R.R."/>
            <person name="La Ragione R."/>
            <person name="Hildebrand F."/>
            <person name="Pallen M.J."/>
        </authorList>
    </citation>
    <scope>NUCLEOTIDE SEQUENCE</scope>
    <source>
        <strain evidence="5">2239</strain>
    </source>
</reference>
<dbReference type="Gene3D" id="3.40.1190.20">
    <property type="match status" value="1"/>
</dbReference>
<sequence length="342" mass="37354">MAKVVTFGELMIRLQPYNYERFVQADHLEFTFGGGEANVAVSLANYGDEAVFVTKLPAHAIGQAAVNSLRRYGVDTTKIVRGGERVGIYFNEKGASQRPSVCIYDRAHSAIQECSPSDFDWDAIFEGVDWFHFTGITPALGENLVTACEEACKAAKARGVKISCDLNYRGKLWTREQARAAMTRLCQYVDVCISNEEDAKDVFGIEAEATDITAGALNKEGYKSVACQLAEKFGFEKVAITLRESKSAFDNDWSAMLYDVAANEYCFSKLYHLHIIDRIGGGDSFGGGLIHALLEGRTSQQAVEFAVAASALKHSIEGDYNFATVAEVEKLAGGDGSGRVQR</sequence>
<dbReference type="InterPro" id="IPR029056">
    <property type="entry name" value="Ribokinase-like"/>
</dbReference>
<dbReference type="PANTHER" id="PTHR43320">
    <property type="entry name" value="SUGAR KINASE"/>
    <property type="match status" value="1"/>
</dbReference>
<proteinExistence type="inferred from homology"/>
<keyword evidence="3 5" id="KW-0418">Kinase</keyword>
<dbReference type="AlphaFoldDB" id="A0A9D2AEJ7"/>
<dbReference type="PANTHER" id="PTHR43320:SF2">
    <property type="entry name" value="2-DEHYDRO-3-DEOXYGLUCONOKINASE_2-DEHYDRO-3-DEOXYGALACTONOKINASE"/>
    <property type="match status" value="1"/>
</dbReference>
<dbReference type="GO" id="GO:0016301">
    <property type="term" value="F:kinase activity"/>
    <property type="evidence" value="ECO:0007669"/>
    <property type="project" value="UniProtKB-KW"/>
</dbReference>
<comment type="similarity">
    <text evidence="1">Belongs to the carbohydrate kinase PfkB family.</text>
</comment>
<dbReference type="SUPFAM" id="SSF53613">
    <property type="entry name" value="Ribokinase-like"/>
    <property type="match status" value="1"/>
</dbReference>
<name>A0A9D2AEJ7_9FIRM</name>
<feature type="domain" description="Carbohydrate kinase PfkB" evidence="4">
    <location>
        <begin position="1"/>
        <end position="318"/>
    </location>
</feature>
<evidence type="ECO:0000313" key="5">
    <source>
        <dbReference type="EMBL" id="HIX05980.1"/>
    </source>
</evidence>
<dbReference type="Pfam" id="PF00294">
    <property type="entry name" value="PfkB"/>
    <property type="match status" value="1"/>
</dbReference>